<proteinExistence type="predicted"/>
<accession>A0A0G4FMC2</accession>
<gene>
    <name evidence="1" type="ORF">Cvel_17749</name>
</gene>
<dbReference type="AlphaFoldDB" id="A0A0G4FMC2"/>
<sequence>MKFWIAKWDSYRPCKYGTISIHKTKEGANRAAKDYMANLTRQYQYADVSLQKDDPYSATGIFDGFGGSACLGASVSEVTVAAIATDPDIKVGNLRDLLTKLGVRATGRGKKGLVEALHNWDKSQRDVGKENYFPSGTSGVKRVNTEFPAPLGKKVQRTEN</sequence>
<protein>
    <submittedName>
        <fullName evidence="1">Uncharacterized protein</fullName>
    </submittedName>
</protein>
<organism evidence="1">
    <name type="scientific">Chromera velia CCMP2878</name>
    <dbReference type="NCBI Taxonomy" id="1169474"/>
    <lineage>
        <taxon>Eukaryota</taxon>
        <taxon>Sar</taxon>
        <taxon>Alveolata</taxon>
        <taxon>Colpodellida</taxon>
        <taxon>Chromeraceae</taxon>
        <taxon>Chromera</taxon>
    </lineage>
</organism>
<reference evidence="1" key="1">
    <citation type="submission" date="2014-11" db="EMBL/GenBank/DDBJ databases">
        <authorList>
            <person name="Otto D Thomas"/>
            <person name="Naeem Raeece"/>
        </authorList>
    </citation>
    <scope>NUCLEOTIDE SEQUENCE</scope>
</reference>
<evidence type="ECO:0000313" key="1">
    <source>
        <dbReference type="EMBL" id="CEM15194.1"/>
    </source>
</evidence>
<name>A0A0G4FMC2_9ALVE</name>
<dbReference type="EMBL" id="CDMZ01000479">
    <property type="protein sequence ID" value="CEM15194.1"/>
    <property type="molecule type" value="Genomic_DNA"/>
</dbReference>
<dbReference type="VEuPathDB" id="CryptoDB:Cvel_17749"/>